<organism evidence="2 3">
    <name type="scientific">Camellia sinensis</name>
    <name type="common">Tea plant</name>
    <name type="synonym">Thea sinensis</name>
    <dbReference type="NCBI Taxonomy" id="4442"/>
    <lineage>
        <taxon>Eukaryota</taxon>
        <taxon>Viridiplantae</taxon>
        <taxon>Streptophyta</taxon>
        <taxon>Embryophyta</taxon>
        <taxon>Tracheophyta</taxon>
        <taxon>Spermatophyta</taxon>
        <taxon>Magnoliopsida</taxon>
        <taxon>eudicotyledons</taxon>
        <taxon>Gunneridae</taxon>
        <taxon>Pentapetalae</taxon>
        <taxon>asterids</taxon>
        <taxon>Ericales</taxon>
        <taxon>Theaceae</taxon>
        <taxon>Camellia</taxon>
    </lineage>
</organism>
<comment type="similarity">
    <text evidence="1">Belongs to the 'GDSL' lipolytic enzyme family.</text>
</comment>
<dbReference type="Proteomes" id="UP000593564">
    <property type="component" value="Unassembled WGS sequence"/>
</dbReference>
<reference evidence="3" key="1">
    <citation type="journal article" date="2020" name="Nat. Commun.">
        <title>Genome assembly of wild tea tree DASZ reveals pedigree and selection history of tea varieties.</title>
        <authorList>
            <person name="Zhang W."/>
            <person name="Zhang Y."/>
            <person name="Qiu H."/>
            <person name="Guo Y."/>
            <person name="Wan H."/>
            <person name="Zhang X."/>
            <person name="Scossa F."/>
            <person name="Alseekh S."/>
            <person name="Zhang Q."/>
            <person name="Wang P."/>
            <person name="Xu L."/>
            <person name="Schmidt M.H."/>
            <person name="Jia X."/>
            <person name="Li D."/>
            <person name="Zhu A."/>
            <person name="Guo F."/>
            <person name="Chen W."/>
            <person name="Ni D."/>
            <person name="Usadel B."/>
            <person name="Fernie A.R."/>
            <person name="Wen W."/>
        </authorList>
    </citation>
    <scope>NUCLEOTIDE SEQUENCE [LARGE SCALE GENOMIC DNA]</scope>
    <source>
        <strain evidence="3">cv. G240</strain>
    </source>
</reference>
<evidence type="ECO:0000313" key="3">
    <source>
        <dbReference type="Proteomes" id="UP000593564"/>
    </source>
</evidence>
<dbReference type="PANTHER" id="PTHR22835">
    <property type="entry name" value="ZINC FINGER FYVE DOMAIN CONTAINING PROTEIN"/>
    <property type="match status" value="1"/>
</dbReference>
<comment type="caution">
    <text evidence="2">The sequence shown here is derived from an EMBL/GenBank/DDBJ whole genome shotgun (WGS) entry which is preliminary data.</text>
</comment>
<proteinExistence type="inferred from homology"/>
<evidence type="ECO:0000313" key="2">
    <source>
        <dbReference type="EMBL" id="KAF5944813.1"/>
    </source>
</evidence>
<sequence length="236" mass="25911">MDATHLSSASVIRSLTPATWLASRSLLSLPTSCYHPMVKPTFTAPLAIAPMATSSSISFDEIIANTVDVFGKYCITEYLGLPLVPSYFSGQNGSCMNFQEGVNFAVVGAAALDINFFEQRGIHNPFTNCSMGNQVDWFKKMLPSLCHTPSREPRARFQATKEEDGPRSQHFGVFIVDFGLQSIEDGVQSSKLALILLYQSFRARPNWEIKNAIGPTTRCHVTGGATGGRKQCPFYK</sequence>
<reference evidence="2 3" key="2">
    <citation type="submission" date="2020-07" db="EMBL/GenBank/DDBJ databases">
        <title>Genome assembly of wild tea tree DASZ reveals pedigree and selection history of tea varieties.</title>
        <authorList>
            <person name="Zhang W."/>
        </authorList>
    </citation>
    <scope>NUCLEOTIDE SEQUENCE [LARGE SCALE GENOMIC DNA]</scope>
    <source>
        <strain evidence="3">cv. G240</strain>
        <tissue evidence="2">Leaf</tissue>
    </source>
</reference>
<keyword evidence="3" id="KW-1185">Reference proteome</keyword>
<dbReference type="PANTHER" id="PTHR22835:SF683">
    <property type="entry name" value="OS05G0506800 PROTEIN"/>
    <property type="match status" value="1"/>
</dbReference>
<dbReference type="AlphaFoldDB" id="A0A7J7GVJ8"/>
<gene>
    <name evidence="2" type="ORF">HYC85_018890</name>
</gene>
<dbReference type="EMBL" id="JACBKZ010000008">
    <property type="protein sequence ID" value="KAF5944813.1"/>
    <property type="molecule type" value="Genomic_DNA"/>
</dbReference>
<evidence type="ECO:0000256" key="1">
    <source>
        <dbReference type="ARBA" id="ARBA00008668"/>
    </source>
</evidence>
<name>A0A7J7GVJ8_CAMSI</name>
<accession>A0A7J7GVJ8</accession>
<protein>
    <submittedName>
        <fullName evidence="2">Uncharacterized protein</fullName>
    </submittedName>
</protein>